<sequence length="347" mass="37815">MTAPSGTGELRIEAVDPFDDDTFEAWHAVYLSSQRHVREPAAVTAWTLGEMRPQMQAQGSKRWAGAFLGRVDEVPVASGYLATPLLDNLAQAQVSLDVGPDHRGRGHGSTMLAHLLRQAASRGRDVVTAETSWEWDAPVDGAGRAGPALLRRHGFELGLTEVLRVLDLPVAAERLHDLAAQAAPHHAAYPLRSFVGRVPDELAEQWAAITASLSTEAPVGSLSVEAETGDVALLREEEDMLARQARTRYASVALTADGQVAGYTEIVTTEHEPGKAYQWGTVIRREHRGRRLGSAVKTATLLLLQEHVADLHSVRTWNADSNTHMVAVNDALGYRPVERLGTFERRV</sequence>
<dbReference type="Pfam" id="PF00583">
    <property type="entry name" value="Acetyltransf_1"/>
    <property type="match status" value="2"/>
</dbReference>
<evidence type="ECO:0000259" key="1">
    <source>
        <dbReference type="PROSITE" id="PS51186"/>
    </source>
</evidence>
<dbReference type="Proteomes" id="UP000077868">
    <property type="component" value="Chromosome"/>
</dbReference>
<dbReference type="EC" id="2.3.1.189" evidence="2"/>
<keyword evidence="2" id="KW-0012">Acyltransferase</keyword>
<keyword evidence="3" id="KW-1185">Reference proteome</keyword>
<accession>A0A1A9GL48</accession>
<reference evidence="2 3" key="1">
    <citation type="submission" date="2016-03" db="EMBL/GenBank/DDBJ databases">
        <title>Complete genome sequence of a soil Actinobacterium, Nocardioides dokdonensis FR1436.</title>
        <authorList>
            <person name="Kwon S.-K."/>
            <person name="Kim K."/>
            <person name="Kim J.F."/>
        </authorList>
    </citation>
    <scope>NUCLEOTIDE SEQUENCE [LARGE SCALE GENOMIC DNA]</scope>
    <source>
        <strain evidence="2 3">FR1436</strain>
    </source>
</reference>
<name>A0A1A9GL48_9ACTN</name>
<dbReference type="KEGG" id="ndk:I601_1953"/>
<protein>
    <submittedName>
        <fullName evidence="2">Mycothiol acetyltransferase</fullName>
        <ecNumber evidence="2">2.3.1.189</ecNumber>
    </submittedName>
</protein>
<feature type="domain" description="N-acetyltransferase" evidence="1">
    <location>
        <begin position="10"/>
        <end position="171"/>
    </location>
</feature>
<dbReference type="AlphaFoldDB" id="A0A1A9GL48"/>
<dbReference type="GO" id="GO:0035447">
    <property type="term" value="F:mycothiol synthase activity"/>
    <property type="evidence" value="ECO:0007669"/>
    <property type="project" value="UniProtKB-EC"/>
</dbReference>
<evidence type="ECO:0000313" key="2">
    <source>
        <dbReference type="EMBL" id="ANH38382.1"/>
    </source>
</evidence>
<dbReference type="PATRIC" id="fig|1300347.3.peg.1953"/>
<gene>
    <name evidence="2" type="primary">mshD_3</name>
    <name evidence="2" type="ORF">I601_1953</name>
</gene>
<dbReference type="EMBL" id="CP015079">
    <property type="protein sequence ID" value="ANH38382.1"/>
    <property type="molecule type" value="Genomic_DNA"/>
</dbReference>
<dbReference type="CDD" id="cd04301">
    <property type="entry name" value="NAT_SF"/>
    <property type="match status" value="1"/>
</dbReference>
<proteinExistence type="predicted"/>
<dbReference type="PROSITE" id="PS51186">
    <property type="entry name" value="GNAT"/>
    <property type="match status" value="1"/>
</dbReference>
<dbReference type="SUPFAM" id="SSF55729">
    <property type="entry name" value="Acyl-CoA N-acyltransferases (Nat)"/>
    <property type="match status" value="2"/>
</dbReference>
<dbReference type="InterPro" id="IPR000182">
    <property type="entry name" value="GNAT_dom"/>
</dbReference>
<keyword evidence="2" id="KW-0808">Transferase</keyword>
<evidence type="ECO:0000313" key="3">
    <source>
        <dbReference type="Proteomes" id="UP000077868"/>
    </source>
</evidence>
<dbReference type="RefSeq" id="WP_068108772.1">
    <property type="nucleotide sequence ID" value="NZ_CP015079.1"/>
</dbReference>
<organism evidence="2 3">
    <name type="scientific">Nocardioides dokdonensis FR1436</name>
    <dbReference type="NCBI Taxonomy" id="1300347"/>
    <lineage>
        <taxon>Bacteria</taxon>
        <taxon>Bacillati</taxon>
        <taxon>Actinomycetota</taxon>
        <taxon>Actinomycetes</taxon>
        <taxon>Propionibacteriales</taxon>
        <taxon>Nocardioidaceae</taxon>
        <taxon>Nocardioides</taxon>
    </lineage>
</organism>
<dbReference type="InterPro" id="IPR016181">
    <property type="entry name" value="Acyl_CoA_acyltransferase"/>
</dbReference>
<dbReference type="STRING" id="1300347.I601_1953"/>
<dbReference type="Gene3D" id="3.40.630.30">
    <property type="match status" value="1"/>
</dbReference>
<dbReference type="OrthoDB" id="4119890at2"/>